<organism evidence="2 3">
    <name type="scientific">Tagetes erecta</name>
    <name type="common">African marigold</name>
    <dbReference type="NCBI Taxonomy" id="13708"/>
    <lineage>
        <taxon>Eukaryota</taxon>
        <taxon>Viridiplantae</taxon>
        <taxon>Streptophyta</taxon>
        <taxon>Embryophyta</taxon>
        <taxon>Tracheophyta</taxon>
        <taxon>Spermatophyta</taxon>
        <taxon>Magnoliopsida</taxon>
        <taxon>eudicotyledons</taxon>
        <taxon>Gunneridae</taxon>
        <taxon>Pentapetalae</taxon>
        <taxon>asterids</taxon>
        <taxon>campanulids</taxon>
        <taxon>Asterales</taxon>
        <taxon>Asteraceae</taxon>
        <taxon>Asteroideae</taxon>
        <taxon>Heliantheae alliance</taxon>
        <taxon>Tageteae</taxon>
        <taxon>Tagetes</taxon>
    </lineage>
</organism>
<evidence type="ECO:0000313" key="2">
    <source>
        <dbReference type="EMBL" id="KAK1425562.1"/>
    </source>
</evidence>
<proteinExistence type="predicted"/>
<dbReference type="InterPro" id="IPR040378">
    <property type="entry name" value="BASL"/>
</dbReference>
<evidence type="ECO:0000313" key="3">
    <source>
        <dbReference type="Proteomes" id="UP001229421"/>
    </source>
</evidence>
<dbReference type="AlphaFoldDB" id="A0AAD8KSK3"/>
<dbReference type="PANTHER" id="PTHR33914:SF2">
    <property type="entry name" value="OS02G0582100 PROTEIN"/>
    <property type="match status" value="1"/>
</dbReference>
<keyword evidence="3" id="KW-1185">Reference proteome</keyword>
<sequence>MVQLLAQEKLNIAGDKLQQFSALFDPKEPKSSMKESHGRYINPFLSDKENDKVNLLNNDKVNLTANLEGEKFDKSTGSFEKVKELCIDKNVTECHLVKDICVDEGLSHELSCCPVTVNGDKHDGMINDDIDAPLLPSNRPSDKIKSVESNSLNNSIKTDEPSNNGVTDVDQPISERVGSEAKEPRETNQSVDISNEMKTNENTISNSNNVKLASVISPLEQPLEAQIAPSHHDIASNNMVARGGGESSFSMAGSVLGLITYSGPVASSGSISHRSDGSNSSSVRSFAFPILHNEWNNSPVRMTKVDQVQSPKHKGWRQTLICCRF</sequence>
<protein>
    <submittedName>
        <fullName evidence="2">Uncharacterized protein</fullName>
    </submittedName>
</protein>
<dbReference type="Proteomes" id="UP001229421">
    <property type="component" value="Unassembled WGS sequence"/>
</dbReference>
<dbReference type="EMBL" id="JAUHHV010000005">
    <property type="protein sequence ID" value="KAK1425562.1"/>
    <property type="molecule type" value="Genomic_DNA"/>
</dbReference>
<dbReference type="PANTHER" id="PTHR33914">
    <property type="entry name" value="18S PRE-RIBOSOMAL ASSEMBLY PROTEIN GAR2-LIKE PROTEIN"/>
    <property type="match status" value="1"/>
</dbReference>
<comment type="caution">
    <text evidence="2">The sequence shown here is derived from an EMBL/GenBank/DDBJ whole genome shotgun (WGS) entry which is preliminary data.</text>
</comment>
<feature type="region of interest" description="Disordered" evidence="1">
    <location>
        <begin position="124"/>
        <end position="190"/>
    </location>
</feature>
<gene>
    <name evidence="2" type="ORF">QVD17_20916</name>
</gene>
<reference evidence="2" key="1">
    <citation type="journal article" date="2023" name="bioRxiv">
        <title>Improved chromosome-level genome assembly for marigold (Tagetes erecta).</title>
        <authorList>
            <person name="Jiang F."/>
            <person name="Yuan L."/>
            <person name="Wang S."/>
            <person name="Wang H."/>
            <person name="Xu D."/>
            <person name="Wang A."/>
            <person name="Fan W."/>
        </authorList>
    </citation>
    <scope>NUCLEOTIDE SEQUENCE</scope>
    <source>
        <strain evidence="2">WSJ</strain>
        <tissue evidence="2">Leaf</tissue>
    </source>
</reference>
<accession>A0AAD8KSK3</accession>
<evidence type="ECO:0000256" key="1">
    <source>
        <dbReference type="SAM" id="MobiDB-lite"/>
    </source>
</evidence>
<name>A0AAD8KSK3_TARER</name>
<feature type="compositionally biased region" description="Basic and acidic residues" evidence="1">
    <location>
        <begin position="177"/>
        <end position="186"/>
    </location>
</feature>
<feature type="compositionally biased region" description="Polar residues" evidence="1">
    <location>
        <begin position="147"/>
        <end position="166"/>
    </location>
</feature>
<dbReference type="GO" id="GO:0009786">
    <property type="term" value="P:regulation of asymmetric cell division"/>
    <property type="evidence" value="ECO:0007669"/>
    <property type="project" value="InterPro"/>
</dbReference>